<evidence type="ECO:0008006" key="2">
    <source>
        <dbReference type="Google" id="ProtNLM"/>
    </source>
</evidence>
<gene>
    <name evidence="1" type="ORF">METZ01_LOCUS49161</name>
</gene>
<dbReference type="Gene3D" id="3.40.50.2000">
    <property type="entry name" value="Glycogen Phosphorylase B"/>
    <property type="match status" value="2"/>
</dbReference>
<dbReference type="SUPFAM" id="SSF53756">
    <property type="entry name" value="UDP-Glycosyltransferase/glycogen phosphorylase"/>
    <property type="match status" value="1"/>
</dbReference>
<protein>
    <recommendedName>
        <fullName evidence="2">Glycosyltransferase subfamily 4-like N-terminal domain-containing protein</fullName>
    </recommendedName>
</protein>
<name>A0A381S248_9ZZZZ</name>
<organism evidence="1">
    <name type="scientific">marine metagenome</name>
    <dbReference type="NCBI Taxonomy" id="408172"/>
    <lineage>
        <taxon>unclassified sequences</taxon>
        <taxon>metagenomes</taxon>
        <taxon>ecological metagenomes</taxon>
    </lineage>
</organism>
<feature type="non-terminal residue" evidence="1">
    <location>
        <position position="1"/>
    </location>
</feature>
<reference evidence="1" key="1">
    <citation type="submission" date="2018-05" db="EMBL/GenBank/DDBJ databases">
        <authorList>
            <person name="Lanie J.A."/>
            <person name="Ng W.-L."/>
            <person name="Kazmierczak K.M."/>
            <person name="Andrzejewski T.M."/>
            <person name="Davidsen T.M."/>
            <person name="Wayne K.J."/>
            <person name="Tettelin H."/>
            <person name="Glass J.I."/>
            <person name="Rusch D."/>
            <person name="Podicherti R."/>
            <person name="Tsui H.-C.T."/>
            <person name="Winkler M.E."/>
        </authorList>
    </citation>
    <scope>NUCLEOTIDE SEQUENCE</scope>
</reference>
<sequence>VVCHDVPRVTYLSVDPVTSTVGASQVLAYVERLAERGVGVALHSFEHHVDEVIAADLARRGVVWTPHVFGGNGARAGLGRVARLARSIRGAELVHARSDMAATAAMWSGAERWLWDVRSFWADQKVATGVFTARSPQARVFRRIERRAAIGSLQVVALTPSAIDELDRRYDGVVGPKATVVTTCVDRRRFRPSPMPSMDPVRLLLAGTLNRFYDVPAMLDLVAAVRTRRPVELVVASPGGTDWDTELDGAGAVRTSATPDEMPALIASCHAGLSVCRDDAGISLVAAMPTKIGEFLAVGRPVIVNPGLLDAASIVDRADAGVVVDASAGGLEAAATRLLRLLDDEATPARATGLATGFFDLDAGVDRLIEVYRRMSAGC</sequence>
<accession>A0A381S248</accession>
<evidence type="ECO:0000313" key="1">
    <source>
        <dbReference type="EMBL" id="SUZ96307.1"/>
    </source>
</evidence>
<proteinExistence type="predicted"/>
<dbReference type="EMBL" id="UINC01002402">
    <property type="protein sequence ID" value="SUZ96307.1"/>
    <property type="molecule type" value="Genomic_DNA"/>
</dbReference>
<dbReference type="AlphaFoldDB" id="A0A381S248"/>